<reference evidence="1 2" key="1">
    <citation type="journal article" date="2015" name="Nature">
        <title>rRNA introns, odd ribosomes, and small enigmatic genomes across a large radiation of phyla.</title>
        <authorList>
            <person name="Brown C.T."/>
            <person name="Hug L.A."/>
            <person name="Thomas B.C."/>
            <person name="Sharon I."/>
            <person name="Castelle C.J."/>
            <person name="Singh A."/>
            <person name="Wilkins M.J."/>
            <person name="Williams K.H."/>
            <person name="Banfield J.F."/>
        </authorList>
    </citation>
    <scope>NUCLEOTIDE SEQUENCE [LARGE SCALE GENOMIC DNA]</scope>
</reference>
<evidence type="ECO:0000313" key="1">
    <source>
        <dbReference type="EMBL" id="KKR81964.1"/>
    </source>
</evidence>
<sequence length="138" mass="14780">MMSAAFTNKQAKYGDPAIALQTSIDRGLAAQAKYLEIYEDDILNPALQNILKETAKRMSVGTTTTPNPTVQPSCTPRPACLDSKPRCLIPEPAESWCPASSPSTSSPRICTQDAKKCPDGSYVSRTGPNCEFAPCPGQ</sequence>
<dbReference type="AlphaFoldDB" id="A0A0G0TYK6"/>
<comment type="caution">
    <text evidence="1">The sequence shown here is derived from an EMBL/GenBank/DDBJ whole genome shotgun (WGS) entry which is preliminary data.</text>
</comment>
<evidence type="ECO:0000313" key="2">
    <source>
        <dbReference type="Proteomes" id="UP000034601"/>
    </source>
</evidence>
<gene>
    <name evidence="1" type="ORF">UU29_C0020G0006</name>
</gene>
<dbReference type="Proteomes" id="UP000034601">
    <property type="component" value="Unassembled WGS sequence"/>
</dbReference>
<protein>
    <submittedName>
        <fullName evidence="1">Uncharacterized protein</fullName>
    </submittedName>
</protein>
<name>A0A0G0TYK6_9BACT</name>
<organism evidence="1 2">
    <name type="scientific">Candidatus Daviesbacteria bacterium GW2011_GWA2_40_9</name>
    <dbReference type="NCBI Taxonomy" id="1618424"/>
    <lineage>
        <taxon>Bacteria</taxon>
        <taxon>Candidatus Daviesiibacteriota</taxon>
    </lineage>
</organism>
<accession>A0A0G0TYK6</accession>
<proteinExistence type="predicted"/>
<dbReference type="EMBL" id="LCAB01000020">
    <property type="protein sequence ID" value="KKR81964.1"/>
    <property type="molecule type" value="Genomic_DNA"/>
</dbReference>